<dbReference type="Proteomes" id="UP001281003">
    <property type="component" value="Unassembled WGS sequence"/>
</dbReference>
<dbReference type="PANTHER" id="PTHR11129:SF3">
    <property type="entry name" value="PROTEIN PRENYLTRANSFERASE ALPHA SUBUNIT REPEAT-CONTAINING PROTEIN 1"/>
    <property type="match status" value="1"/>
</dbReference>
<dbReference type="AlphaFoldDB" id="A0AAE0UAM6"/>
<keyword evidence="4" id="KW-0677">Repeat</keyword>
<dbReference type="GO" id="GO:0005737">
    <property type="term" value="C:cytoplasm"/>
    <property type="evidence" value="ECO:0007669"/>
    <property type="project" value="TreeGrafter"/>
</dbReference>
<reference evidence="5" key="2">
    <citation type="submission" date="2023-07" db="EMBL/GenBank/DDBJ databases">
        <authorList>
            <consortium name="Lawrence Berkeley National Laboratory"/>
            <person name="Haridas S."/>
            <person name="Hensen N."/>
            <person name="Bonometti L."/>
            <person name="Westerberg I."/>
            <person name="Brannstrom I.O."/>
            <person name="Guillou S."/>
            <person name="Cros-Aarteil S."/>
            <person name="Calhoun S."/>
            <person name="Kuo A."/>
            <person name="Mondo S."/>
            <person name="Pangilinan J."/>
            <person name="Riley R."/>
            <person name="LaButti K."/>
            <person name="Andreopoulos B."/>
            <person name="Lipzen A."/>
            <person name="Chen C."/>
            <person name="Yanf M."/>
            <person name="Daum C."/>
            <person name="Ng V."/>
            <person name="Clum A."/>
            <person name="Steindorff A."/>
            <person name="Ohm R."/>
            <person name="Martin F."/>
            <person name="Silar P."/>
            <person name="Natvig D."/>
            <person name="Lalanne C."/>
            <person name="Gautier V."/>
            <person name="Ament-velasquez S.L."/>
            <person name="Kruys A."/>
            <person name="Hutchinson M.I."/>
            <person name="Powell A.J."/>
            <person name="Barry K."/>
            <person name="Miller A.N."/>
            <person name="Grigoriev I.V."/>
            <person name="Debuchy R."/>
            <person name="Gladieux P."/>
            <person name="Thoren M.H."/>
            <person name="Johannesson H."/>
        </authorList>
    </citation>
    <scope>NUCLEOTIDE SEQUENCE</scope>
    <source>
        <strain evidence="5">FGSC 1904</strain>
    </source>
</reference>
<dbReference type="GO" id="GO:0008318">
    <property type="term" value="F:protein prenyltransferase activity"/>
    <property type="evidence" value="ECO:0007669"/>
    <property type="project" value="InterPro"/>
</dbReference>
<accession>A0AAE0UAM6</accession>
<evidence type="ECO:0000256" key="3">
    <source>
        <dbReference type="ARBA" id="ARBA00022679"/>
    </source>
</evidence>
<dbReference type="InterPro" id="IPR002088">
    <property type="entry name" value="Prenyl_trans_a"/>
</dbReference>
<dbReference type="Pfam" id="PF01239">
    <property type="entry name" value="PPTA"/>
    <property type="match status" value="2"/>
</dbReference>
<comment type="caution">
    <text evidence="5">The sequence shown here is derived from an EMBL/GenBank/DDBJ whole genome shotgun (WGS) entry which is preliminary data.</text>
</comment>
<dbReference type="EMBL" id="JAUTDP010000008">
    <property type="protein sequence ID" value="KAK3397027.1"/>
    <property type="molecule type" value="Genomic_DNA"/>
</dbReference>
<dbReference type="SUPFAM" id="SSF48439">
    <property type="entry name" value="Protein prenylyltransferase"/>
    <property type="match status" value="1"/>
</dbReference>
<evidence type="ECO:0000256" key="2">
    <source>
        <dbReference type="ARBA" id="ARBA00022602"/>
    </source>
</evidence>
<gene>
    <name evidence="5" type="ORF">B0T20DRAFT_440500</name>
</gene>
<reference evidence="5" key="1">
    <citation type="journal article" date="2023" name="Mol. Phylogenet. Evol.">
        <title>Genome-scale phylogeny and comparative genomics of the fungal order Sordariales.</title>
        <authorList>
            <person name="Hensen N."/>
            <person name="Bonometti L."/>
            <person name="Westerberg I."/>
            <person name="Brannstrom I.O."/>
            <person name="Guillou S."/>
            <person name="Cros-Aarteil S."/>
            <person name="Calhoun S."/>
            <person name="Haridas S."/>
            <person name="Kuo A."/>
            <person name="Mondo S."/>
            <person name="Pangilinan J."/>
            <person name="Riley R."/>
            <person name="LaButti K."/>
            <person name="Andreopoulos B."/>
            <person name="Lipzen A."/>
            <person name="Chen C."/>
            <person name="Yan M."/>
            <person name="Daum C."/>
            <person name="Ng V."/>
            <person name="Clum A."/>
            <person name="Steindorff A."/>
            <person name="Ohm R.A."/>
            <person name="Martin F."/>
            <person name="Silar P."/>
            <person name="Natvig D.O."/>
            <person name="Lalanne C."/>
            <person name="Gautier V."/>
            <person name="Ament-Velasquez S.L."/>
            <person name="Kruys A."/>
            <person name="Hutchinson M.I."/>
            <person name="Powell A.J."/>
            <person name="Barry K."/>
            <person name="Miller A.N."/>
            <person name="Grigoriev I.V."/>
            <person name="Debuchy R."/>
            <person name="Gladieux P."/>
            <person name="Hiltunen Thoren M."/>
            <person name="Johannesson H."/>
        </authorList>
    </citation>
    <scope>NUCLEOTIDE SEQUENCE</scope>
    <source>
        <strain evidence="5">FGSC 1904</strain>
    </source>
</reference>
<dbReference type="Gene3D" id="1.25.40.120">
    <property type="entry name" value="Protein prenylyltransferase"/>
    <property type="match status" value="1"/>
</dbReference>
<proteinExistence type="inferred from homology"/>
<comment type="similarity">
    <text evidence="1">Belongs to the protein prenyltransferase subunit alpha family.</text>
</comment>
<evidence type="ECO:0000313" key="6">
    <source>
        <dbReference type="Proteomes" id="UP001281003"/>
    </source>
</evidence>
<keyword evidence="3" id="KW-0808">Transferase</keyword>
<keyword evidence="2" id="KW-0637">Prenyltransferase</keyword>
<protein>
    <submittedName>
        <fullName evidence="5">Uncharacterized protein</fullName>
    </submittedName>
</protein>
<organism evidence="5 6">
    <name type="scientific">Sordaria brevicollis</name>
    <dbReference type="NCBI Taxonomy" id="83679"/>
    <lineage>
        <taxon>Eukaryota</taxon>
        <taxon>Fungi</taxon>
        <taxon>Dikarya</taxon>
        <taxon>Ascomycota</taxon>
        <taxon>Pezizomycotina</taxon>
        <taxon>Sordariomycetes</taxon>
        <taxon>Sordariomycetidae</taxon>
        <taxon>Sordariales</taxon>
        <taxon>Sordariaceae</taxon>
        <taxon>Sordaria</taxon>
    </lineage>
</organism>
<name>A0AAE0UAM6_SORBR</name>
<evidence type="ECO:0000256" key="4">
    <source>
        <dbReference type="ARBA" id="ARBA00022737"/>
    </source>
</evidence>
<sequence>MSRALDKHTIAALKAGNPQAAYDSISSVLVSLPPDGLLEIEILGKEVPLPEGTYVLQDGLAVGVSKLGLVQAFLVARKMLTNYIGGTGETGTTMGTEGRSITEHSSTESAPILNEQLLAATAVILLMDPEFITAANTRKRLIQKYITFDRQRTEDIRSVLEKEKRFLDSLLTSRLHRHTKSPTLWNHRRWLVETFASTLGFYPEDVTADITNIVLMAGERHPRNYYAWCHARTILRLATQGKDNYDHLLKLIEAVKKWCFRNHTDISGWSFLFHLLDLYSGSGNSKMVESTFTEVLDMASALNLTNESVWAFLRTMAASGIVGGNSSEQFTSIGQQLLYKLVSAEQQHSTDERVLRQALDWYETFRVRS</sequence>
<evidence type="ECO:0000256" key="1">
    <source>
        <dbReference type="ARBA" id="ARBA00006734"/>
    </source>
</evidence>
<keyword evidence="6" id="KW-1185">Reference proteome</keyword>
<dbReference type="PANTHER" id="PTHR11129">
    <property type="entry name" value="PROTEIN FARNESYLTRANSFERASE ALPHA SUBUNIT/RAB GERANYLGERANYL TRANSFERASE ALPHA SUBUNIT"/>
    <property type="match status" value="1"/>
</dbReference>
<evidence type="ECO:0000313" key="5">
    <source>
        <dbReference type="EMBL" id="KAK3397027.1"/>
    </source>
</evidence>